<reference evidence="2 3" key="1">
    <citation type="submission" date="2023-03" db="EMBL/GenBank/DDBJ databases">
        <title>High-quality genome of Scylla paramamosain provides insights in environmental adaptation.</title>
        <authorList>
            <person name="Zhang L."/>
        </authorList>
    </citation>
    <scope>NUCLEOTIDE SEQUENCE [LARGE SCALE GENOMIC DNA]</scope>
    <source>
        <strain evidence="2">LZ_2023a</strain>
        <tissue evidence="2">Muscle</tissue>
    </source>
</reference>
<evidence type="ECO:0000313" key="2">
    <source>
        <dbReference type="EMBL" id="KAK8376601.1"/>
    </source>
</evidence>
<accession>A0AAW0SNP5</accession>
<gene>
    <name evidence="2" type="ORF">O3P69_009903</name>
</gene>
<keyword evidence="1" id="KW-1133">Transmembrane helix</keyword>
<protein>
    <submittedName>
        <fullName evidence="2">Uncharacterized protein</fullName>
    </submittedName>
</protein>
<evidence type="ECO:0000256" key="1">
    <source>
        <dbReference type="SAM" id="Phobius"/>
    </source>
</evidence>
<name>A0AAW0SNP5_SCYPA</name>
<evidence type="ECO:0000313" key="3">
    <source>
        <dbReference type="Proteomes" id="UP001487740"/>
    </source>
</evidence>
<proteinExistence type="predicted"/>
<dbReference type="EMBL" id="JARAKH010000048">
    <property type="protein sequence ID" value="KAK8376601.1"/>
    <property type="molecule type" value="Genomic_DNA"/>
</dbReference>
<organism evidence="2 3">
    <name type="scientific">Scylla paramamosain</name>
    <name type="common">Mud crab</name>
    <dbReference type="NCBI Taxonomy" id="85552"/>
    <lineage>
        <taxon>Eukaryota</taxon>
        <taxon>Metazoa</taxon>
        <taxon>Ecdysozoa</taxon>
        <taxon>Arthropoda</taxon>
        <taxon>Crustacea</taxon>
        <taxon>Multicrustacea</taxon>
        <taxon>Malacostraca</taxon>
        <taxon>Eumalacostraca</taxon>
        <taxon>Eucarida</taxon>
        <taxon>Decapoda</taxon>
        <taxon>Pleocyemata</taxon>
        <taxon>Brachyura</taxon>
        <taxon>Eubrachyura</taxon>
        <taxon>Portunoidea</taxon>
        <taxon>Portunidae</taxon>
        <taxon>Portuninae</taxon>
        <taxon>Scylla</taxon>
    </lineage>
</organism>
<keyword evidence="3" id="KW-1185">Reference proteome</keyword>
<keyword evidence="1" id="KW-0812">Transmembrane</keyword>
<sequence length="119" mass="13570">MDANMPLMYSILCGILLILSVMVAITCLLVHHKKQLNRLNMEVNQKRVQYRQAINHTSPGRVVDDSYVRPNSLAHPNIGKKPQPMAFHPSPAFMDPNKHYMNVLSESDHSYESLENITN</sequence>
<feature type="transmembrane region" description="Helical" evidence="1">
    <location>
        <begin position="6"/>
        <end position="31"/>
    </location>
</feature>
<dbReference type="Proteomes" id="UP001487740">
    <property type="component" value="Unassembled WGS sequence"/>
</dbReference>
<dbReference type="AlphaFoldDB" id="A0AAW0SNP5"/>
<keyword evidence="1" id="KW-0472">Membrane</keyword>
<comment type="caution">
    <text evidence="2">The sequence shown here is derived from an EMBL/GenBank/DDBJ whole genome shotgun (WGS) entry which is preliminary data.</text>
</comment>